<dbReference type="RefSeq" id="WP_157295526.1">
    <property type="nucleotide sequence ID" value="NZ_JBIAZU010000002.1"/>
</dbReference>
<evidence type="ECO:0000256" key="2">
    <source>
        <dbReference type="SAM" id="Phobius"/>
    </source>
</evidence>
<evidence type="ECO:0000313" key="3">
    <source>
        <dbReference type="EMBL" id="MFF5290422.1"/>
    </source>
</evidence>
<comment type="caution">
    <text evidence="3">The sequence shown here is derived from an EMBL/GenBank/DDBJ whole genome shotgun (WGS) entry which is preliminary data.</text>
</comment>
<feature type="region of interest" description="Disordered" evidence="1">
    <location>
        <begin position="1"/>
        <end position="21"/>
    </location>
</feature>
<dbReference type="Proteomes" id="UP001602245">
    <property type="component" value="Unassembled WGS sequence"/>
</dbReference>
<feature type="transmembrane region" description="Helical" evidence="2">
    <location>
        <begin position="58"/>
        <end position="77"/>
    </location>
</feature>
<keyword evidence="2" id="KW-1133">Transmembrane helix</keyword>
<accession>A0ABW6WAS6</accession>
<sequence length="102" mass="10803">MPDETPQGRTRGRARVGRAIGKSKLPEHALTGILRQDVSSTDPIFVDPSGSRRRWLRMVAYAVGVLLILALAGVWVSQLVGPATPPPATVPPSVRPPSVSAS</sequence>
<keyword evidence="2" id="KW-0812">Transmembrane</keyword>
<protein>
    <submittedName>
        <fullName evidence="3">Uncharacterized protein</fullName>
    </submittedName>
</protein>
<feature type="compositionally biased region" description="Pro residues" evidence="1">
    <location>
        <begin position="83"/>
        <end position="95"/>
    </location>
</feature>
<gene>
    <name evidence="3" type="ORF">ACFY35_13345</name>
</gene>
<organism evidence="3 4">
    <name type="scientific">Paractinoplanes globisporus</name>
    <dbReference type="NCBI Taxonomy" id="113565"/>
    <lineage>
        <taxon>Bacteria</taxon>
        <taxon>Bacillati</taxon>
        <taxon>Actinomycetota</taxon>
        <taxon>Actinomycetes</taxon>
        <taxon>Micromonosporales</taxon>
        <taxon>Micromonosporaceae</taxon>
        <taxon>Paractinoplanes</taxon>
    </lineage>
</organism>
<feature type="region of interest" description="Disordered" evidence="1">
    <location>
        <begin position="82"/>
        <end position="102"/>
    </location>
</feature>
<reference evidence="3 4" key="1">
    <citation type="submission" date="2024-10" db="EMBL/GenBank/DDBJ databases">
        <title>The Natural Products Discovery Center: Release of the First 8490 Sequenced Strains for Exploring Actinobacteria Biosynthetic Diversity.</title>
        <authorList>
            <person name="Kalkreuter E."/>
            <person name="Kautsar S.A."/>
            <person name="Yang D."/>
            <person name="Bader C.D."/>
            <person name="Teijaro C.N."/>
            <person name="Fluegel L."/>
            <person name="Davis C.M."/>
            <person name="Simpson J.R."/>
            <person name="Lauterbach L."/>
            <person name="Steele A.D."/>
            <person name="Gui C."/>
            <person name="Meng S."/>
            <person name="Li G."/>
            <person name="Viehrig K."/>
            <person name="Ye F."/>
            <person name="Su P."/>
            <person name="Kiefer A.F."/>
            <person name="Nichols A."/>
            <person name="Cepeda A.J."/>
            <person name="Yan W."/>
            <person name="Fan B."/>
            <person name="Jiang Y."/>
            <person name="Adhikari A."/>
            <person name="Zheng C.-J."/>
            <person name="Schuster L."/>
            <person name="Cowan T.M."/>
            <person name="Smanski M.J."/>
            <person name="Chevrette M.G."/>
            <person name="De Carvalho L.P.S."/>
            <person name="Shen B."/>
        </authorList>
    </citation>
    <scope>NUCLEOTIDE SEQUENCE [LARGE SCALE GENOMIC DNA]</scope>
    <source>
        <strain evidence="3 4">NPDC000087</strain>
    </source>
</reference>
<evidence type="ECO:0000313" key="4">
    <source>
        <dbReference type="Proteomes" id="UP001602245"/>
    </source>
</evidence>
<dbReference type="EMBL" id="JBIAZU010000002">
    <property type="protein sequence ID" value="MFF5290422.1"/>
    <property type="molecule type" value="Genomic_DNA"/>
</dbReference>
<keyword evidence="4" id="KW-1185">Reference proteome</keyword>
<name>A0ABW6WAS6_9ACTN</name>
<evidence type="ECO:0000256" key="1">
    <source>
        <dbReference type="SAM" id="MobiDB-lite"/>
    </source>
</evidence>
<proteinExistence type="predicted"/>
<keyword evidence="2" id="KW-0472">Membrane</keyword>